<evidence type="ECO:0000259" key="6">
    <source>
        <dbReference type="Pfam" id="PF03441"/>
    </source>
</evidence>
<dbReference type="InterPro" id="IPR002081">
    <property type="entry name" value="Cryptochrome/DNA_photolyase_1"/>
</dbReference>
<dbReference type="Gene3D" id="1.25.40.80">
    <property type="match status" value="1"/>
</dbReference>
<feature type="binding site" evidence="3">
    <location>
        <begin position="181"/>
        <end position="183"/>
    </location>
    <ligand>
        <name>FAD</name>
        <dbReference type="ChEBI" id="CHEBI:57692"/>
    </ligand>
</feature>
<sequence>MTAELIPPPDLTFADTRRSSLKQLEAFIPRASKYGRDRNHVVPGHTNVSRLSPAIRHRLLLESECAEAPRTRYAASTVEKFTQEIYWRRYWKAWLSLRPQVWTSYLEELEHWRTDHETLERANACEEGRSRIAIMNHFANELIKTGYLHNHARMWFAGWWIHIERLPWQLGADFFFRHLLDGDPASNTLSWRWVAGLQTPGKTYLPRRSNLEKYLTPEVLEKHAEGLELLEKPTPQQPEAVTKPAVTRPSLEDSDAPSDGPIALWLHEEDLLTEQGPLSSLKPHHIIAAGNRAGWKEHRFAPGKIEWLERAIQDGARRSEEHFETSAEVDTRRPLAESLTQWANDHRGGQIVALRPEVGPLHDQLPDLRTKLRELDVSLRLVDRPEDLDLRPLATGGFFNFWKKFQASRD</sequence>
<dbReference type="RefSeq" id="WP_200275044.1">
    <property type="nucleotide sequence ID" value="NZ_JAENII010000001.1"/>
</dbReference>
<dbReference type="SUPFAM" id="SSF48173">
    <property type="entry name" value="Cryptochrome/photolyase FAD-binding domain"/>
    <property type="match status" value="1"/>
</dbReference>
<dbReference type="InterPro" id="IPR036134">
    <property type="entry name" value="Crypto/Photolyase_FAD-like_sf"/>
</dbReference>
<comment type="caution">
    <text evidence="7">The sequence shown here is derived from an EMBL/GenBank/DDBJ whole genome shotgun (WGS) entry which is preliminary data.</text>
</comment>
<dbReference type="PANTHER" id="PTHR11455">
    <property type="entry name" value="CRYPTOCHROME"/>
    <property type="match status" value="1"/>
</dbReference>
<keyword evidence="8" id="KW-1185">Reference proteome</keyword>
<gene>
    <name evidence="7" type="ORF">JIN81_00300</name>
</gene>
<dbReference type="Gene3D" id="1.10.579.10">
    <property type="entry name" value="DNA Cyclobutane Dipyrimidine Photolyase, subunit A, domain 3"/>
    <property type="match status" value="1"/>
</dbReference>
<dbReference type="Proteomes" id="UP000658278">
    <property type="component" value="Unassembled WGS sequence"/>
</dbReference>
<dbReference type="PANTHER" id="PTHR11455:SF9">
    <property type="entry name" value="CRYPTOCHROME CIRCADIAN CLOCK 5 ISOFORM X1"/>
    <property type="match status" value="1"/>
</dbReference>
<dbReference type="InterPro" id="IPR005101">
    <property type="entry name" value="Cryptochr/Photolyase_FAD-bd"/>
</dbReference>
<feature type="site" description="Electron transfer via tryptophanyl radical" evidence="4">
    <location>
        <position position="112"/>
    </location>
</feature>
<dbReference type="AlphaFoldDB" id="A0A934R741"/>
<evidence type="ECO:0000256" key="2">
    <source>
        <dbReference type="ARBA" id="ARBA00022827"/>
    </source>
</evidence>
<organism evidence="7 8">
    <name type="scientific">Haloferula rosea</name>
    <dbReference type="NCBI Taxonomy" id="490093"/>
    <lineage>
        <taxon>Bacteria</taxon>
        <taxon>Pseudomonadati</taxon>
        <taxon>Verrucomicrobiota</taxon>
        <taxon>Verrucomicrobiia</taxon>
        <taxon>Verrucomicrobiales</taxon>
        <taxon>Verrucomicrobiaceae</taxon>
        <taxon>Haloferula</taxon>
    </lineage>
</organism>
<evidence type="ECO:0000313" key="7">
    <source>
        <dbReference type="EMBL" id="MBK1825442.1"/>
    </source>
</evidence>
<feature type="binding site" evidence="3">
    <location>
        <position position="34"/>
    </location>
    <ligand>
        <name>FAD</name>
        <dbReference type="ChEBI" id="CHEBI:57692"/>
    </ligand>
</feature>
<evidence type="ECO:0000256" key="1">
    <source>
        <dbReference type="ARBA" id="ARBA00022630"/>
    </source>
</evidence>
<evidence type="ECO:0000313" key="8">
    <source>
        <dbReference type="Proteomes" id="UP000658278"/>
    </source>
</evidence>
<comment type="cofactor">
    <cofactor evidence="3">
        <name>FAD</name>
        <dbReference type="ChEBI" id="CHEBI:57692"/>
    </cofactor>
    <text evidence="3">Binds 1 FAD per subunit.</text>
</comment>
<keyword evidence="1 3" id="KW-0285">Flavoprotein</keyword>
<feature type="region of interest" description="Disordered" evidence="5">
    <location>
        <begin position="230"/>
        <end position="258"/>
    </location>
</feature>
<dbReference type="GO" id="GO:0003904">
    <property type="term" value="F:deoxyribodipyrimidine photo-lyase activity"/>
    <property type="evidence" value="ECO:0007669"/>
    <property type="project" value="TreeGrafter"/>
</dbReference>
<reference evidence="7" key="1">
    <citation type="submission" date="2021-01" db="EMBL/GenBank/DDBJ databases">
        <title>Modified the classification status of verrucomicrobia.</title>
        <authorList>
            <person name="Feng X."/>
        </authorList>
    </citation>
    <scope>NUCLEOTIDE SEQUENCE</scope>
    <source>
        <strain evidence="7">KCTC 22201</strain>
    </source>
</reference>
<dbReference type="GO" id="GO:0071949">
    <property type="term" value="F:FAD binding"/>
    <property type="evidence" value="ECO:0007669"/>
    <property type="project" value="TreeGrafter"/>
</dbReference>
<dbReference type="Pfam" id="PF03441">
    <property type="entry name" value="FAD_binding_7"/>
    <property type="match status" value="1"/>
</dbReference>
<feature type="binding site" evidence="3">
    <location>
        <position position="81"/>
    </location>
    <ligand>
        <name>FAD</name>
        <dbReference type="ChEBI" id="CHEBI:57692"/>
    </ligand>
</feature>
<dbReference type="EMBL" id="JAENII010000001">
    <property type="protein sequence ID" value="MBK1825442.1"/>
    <property type="molecule type" value="Genomic_DNA"/>
</dbReference>
<dbReference type="GO" id="GO:0003677">
    <property type="term" value="F:DNA binding"/>
    <property type="evidence" value="ECO:0007669"/>
    <property type="project" value="TreeGrafter"/>
</dbReference>
<accession>A0A934R741</accession>
<protein>
    <recommendedName>
        <fullName evidence="6">Cryptochrome/DNA photolyase FAD-binding domain-containing protein</fullName>
    </recommendedName>
</protein>
<dbReference type="GO" id="GO:0009416">
    <property type="term" value="P:response to light stimulus"/>
    <property type="evidence" value="ECO:0007669"/>
    <property type="project" value="TreeGrafter"/>
</dbReference>
<feature type="domain" description="Cryptochrome/DNA photolyase FAD-binding" evidence="6">
    <location>
        <begin position="81"/>
        <end position="204"/>
    </location>
</feature>
<evidence type="ECO:0000256" key="5">
    <source>
        <dbReference type="SAM" id="MobiDB-lite"/>
    </source>
</evidence>
<name>A0A934R741_9BACT</name>
<keyword evidence="2 3" id="KW-0274">FAD</keyword>
<feature type="site" description="Electron transfer via tryptophanyl radical" evidence="4">
    <location>
        <position position="191"/>
    </location>
</feature>
<evidence type="ECO:0000256" key="3">
    <source>
        <dbReference type="PIRSR" id="PIRSR602081-1"/>
    </source>
</evidence>
<proteinExistence type="predicted"/>
<evidence type="ECO:0000256" key="4">
    <source>
        <dbReference type="PIRSR" id="PIRSR602081-2"/>
    </source>
</evidence>
<feature type="site" description="Electron transfer via tryptophanyl radical" evidence="4">
    <location>
        <position position="168"/>
    </location>
</feature>